<dbReference type="Proteomes" id="UP000469949">
    <property type="component" value="Unassembled WGS sequence"/>
</dbReference>
<name>A0A833MZH6_9HYPH</name>
<accession>A0A833MZH6</accession>
<sequence length="347" mass="38070">MALLPPPHHVPVSLAAVYLVAAALREMTTSDDVASSEHLGRYVAPQIIMPRTTGPAPSPMRLPDPRAGRFPLVVVSIDLTHGAEGTRNPYAYEGVTVRFADAHGRRFSSAPEGYSMSTEALYQVSLHLKAPFADCLASEKVRASIDSGMARAFAPLPEGYEVRFPRLEHETVTRYRQALALGSLEAVLLQEDGRGMPIPRHFWRSEAAEPVFLDSRPITVEINGRQVSGAPFTDIAVLRDRWQHAFGLSLARTRVADTSYGPYMAFMMEVADLLGMVDGCGPDGKRIAASTVKNALDALWEKRPQLAGYTSNKVDMMTTLMRHPGHAAGGNLPWRDRDEDDDQQHVA</sequence>
<evidence type="ECO:0000256" key="1">
    <source>
        <dbReference type="SAM" id="MobiDB-lite"/>
    </source>
</evidence>
<dbReference type="AlphaFoldDB" id="A0A833MZH6"/>
<evidence type="ECO:0000313" key="3">
    <source>
        <dbReference type="Proteomes" id="UP000469949"/>
    </source>
</evidence>
<dbReference type="RefSeq" id="WP_152276784.1">
    <property type="nucleotide sequence ID" value="NZ_WEKV01000009.1"/>
</dbReference>
<gene>
    <name evidence="2" type="ORF">F8B43_1882</name>
</gene>
<dbReference type="EMBL" id="WEKV01000009">
    <property type="protein sequence ID" value="KAB7785381.1"/>
    <property type="molecule type" value="Genomic_DNA"/>
</dbReference>
<comment type="caution">
    <text evidence="2">The sequence shown here is derived from an EMBL/GenBank/DDBJ whole genome shotgun (WGS) entry which is preliminary data.</text>
</comment>
<protein>
    <submittedName>
        <fullName evidence="2">Uncharacterized protein</fullName>
    </submittedName>
</protein>
<feature type="region of interest" description="Disordered" evidence="1">
    <location>
        <begin position="326"/>
        <end position="347"/>
    </location>
</feature>
<organism evidence="2 3">
    <name type="scientific">Methylorubrum populi</name>
    <dbReference type="NCBI Taxonomy" id="223967"/>
    <lineage>
        <taxon>Bacteria</taxon>
        <taxon>Pseudomonadati</taxon>
        <taxon>Pseudomonadota</taxon>
        <taxon>Alphaproteobacteria</taxon>
        <taxon>Hyphomicrobiales</taxon>
        <taxon>Methylobacteriaceae</taxon>
        <taxon>Methylorubrum</taxon>
    </lineage>
</organism>
<reference evidence="2 3" key="1">
    <citation type="submission" date="2019-10" db="EMBL/GenBank/DDBJ databases">
        <title>Draft Genome Sequence of the Caffeine Degrading Methylotroph Methylorubrum populi PINKEL.</title>
        <authorList>
            <person name="Dawson S.C."/>
            <person name="Zhang X."/>
            <person name="Wright M.E."/>
            <person name="Sharma G."/>
            <person name="Langner J.T."/>
            <person name="Ditty J.L."/>
            <person name="Subuyuj G.A."/>
        </authorList>
    </citation>
    <scope>NUCLEOTIDE SEQUENCE [LARGE SCALE GENOMIC DNA]</scope>
    <source>
        <strain evidence="2 3">Pinkel</strain>
    </source>
</reference>
<evidence type="ECO:0000313" key="2">
    <source>
        <dbReference type="EMBL" id="KAB7785381.1"/>
    </source>
</evidence>
<proteinExistence type="predicted"/>
<feature type="compositionally biased region" description="Acidic residues" evidence="1">
    <location>
        <begin position="338"/>
        <end position="347"/>
    </location>
</feature>